<dbReference type="PANTHER" id="PTHR36113">
    <property type="entry name" value="LYASE, PUTATIVE-RELATED-RELATED"/>
    <property type="match status" value="1"/>
</dbReference>
<comment type="caution">
    <text evidence="2">The sequence shown here is derived from an EMBL/GenBank/DDBJ whole genome shotgun (WGS) entry which is preliminary data.</text>
</comment>
<organism evidence="2 3">
    <name type="scientific">Tritrichomonas foetus</name>
    <dbReference type="NCBI Taxonomy" id="1144522"/>
    <lineage>
        <taxon>Eukaryota</taxon>
        <taxon>Metamonada</taxon>
        <taxon>Parabasalia</taxon>
        <taxon>Tritrichomonadida</taxon>
        <taxon>Tritrichomonadidae</taxon>
        <taxon>Tritrichomonas</taxon>
    </lineage>
</organism>
<dbReference type="Pfam" id="PF00903">
    <property type="entry name" value="Glyoxalase"/>
    <property type="match status" value="1"/>
</dbReference>
<dbReference type="Proteomes" id="UP000179807">
    <property type="component" value="Unassembled WGS sequence"/>
</dbReference>
<dbReference type="VEuPathDB" id="TrichDB:TRFO_18716"/>
<feature type="domain" description="VOC" evidence="1">
    <location>
        <begin position="1"/>
        <end position="109"/>
    </location>
</feature>
<dbReference type="EMBL" id="MLAK01000580">
    <property type="protein sequence ID" value="OHT11739.1"/>
    <property type="molecule type" value="Genomic_DNA"/>
</dbReference>
<accession>A0A1J4KKI0</accession>
<dbReference type="GeneID" id="94835044"/>
<dbReference type="InterPro" id="IPR029068">
    <property type="entry name" value="Glyas_Bleomycin-R_OHBP_Dase"/>
</dbReference>
<proteinExistence type="predicted"/>
<dbReference type="RefSeq" id="XP_068364875.1">
    <property type="nucleotide sequence ID" value="XM_068500340.1"/>
</dbReference>
<keyword evidence="2" id="KW-0456">Lyase</keyword>
<dbReference type="GO" id="GO:0016829">
    <property type="term" value="F:lyase activity"/>
    <property type="evidence" value="ECO:0007669"/>
    <property type="project" value="UniProtKB-KW"/>
</dbReference>
<dbReference type="PROSITE" id="PS51819">
    <property type="entry name" value="VOC"/>
    <property type="match status" value="1"/>
</dbReference>
<evidence type="ECO:0000313" key="3">
    <source>
        <dbReference type="Proteomes" id="UP000179807"/>
    </source>
</evidence>
<keyword evidence="3" id="KW-1185">Reference proteome</keyword>
<reference evidence="2" key="1">
    <citation type="submission" date="2016-10" db="EMBL/GenBank/DDBJ databases">
        <authorList>
            <person name="Benchimol M."/>
            <person name="Almeida L.G."/>
            <person name="Vasconcelos A.T."/>
            <person name="Perreira-Neves A."/>
            <person name="Rosa I.A."/>
            <person name="Tasca T."/>
            <person name="Bogo M.R."/>
            <person name="de Souza W."/>
        </authorList>
    </citation>
    <scope>NUCLEOTIDE SEQUENCE [LARGE SCALE GENOMIC DNA]</scope>
    <source>
        <strain evidence="2">K</strain>
    </source>
</reference>
<gene>
    <name evidence="2" type="ORF">TRFO_18716</name>
</gene>
<dbReference type="InterPro" id="IPR004360">
    <property type="entry name" value="Glyas_Fos-R_dOase_dom"/>
</dbReference>
<dbReference type="AlphaFoldDB" id="A0A1J4KKI0"/>
<name>A0A1J4KKI0_9EUKA</name>
<protein>
    <submittedName>
        <fullName evidence="2">Lactoylglutathione lyase</fullName>
    </submittedName>
</protein>
<evidence type="ECO:0000259" key="1">
    <source>
        <dbReference type="PROSITE" id="PS51819"/>
    </source>
</evidence>
<dbReference type="Gene3D" id="3.10.180.10">
    <property type="entry name" value="2,3-Dihydroxybiphenyl 1,2-Dioxygenase, domain 1"/>
    <property type="match status" value="1"/>
</dbReference>
<dbReference type="OrthoDB" id="10249419at2759"/>
<dbReference type="PANTHER" id="PTHR36113:SF1">
    <property type="entry name" value="GLYOXALASE_BLEOMYCIN RESISTANCE PROTEIN_DIOXYGENASE"/>
    <property type="match status" value="1"/>
</dbReference>
<sequence length="109" mass="12227">MENFNGTSNEKYVNPTKGFESYMISFETGAQLEIMQRKDIHDGVKDPNIEHIGIAHFAFCVGSKEKVNSLIEEYRKKGIKIIGEPRTTGDGYYEAAIADPDGNRIEIVV</sequence>
<dbReference type="InterPro" id="IPR037523">
    <property type="entry name" value="VOC_core"/>
</dbReference>
<dbReference type="InterPro" id="IPR051332">
    <property type="entry name" value="Fosfomycin_Res_Enzymes"/>
</dbReference>
<evidence type="ECO:0000313" key="2">
    <source>
        <dbReference type="EMBL" id="OHT11739.1"/>
    </source>
</evidence>
<dbReference type="SUPFAM" id="SSF54593">
    <property type="entry name" value="Glyoxalase/Bleomycin resistance protein/Dihydroxybiphenyl dioxygenase"/>
    <property type="match status" value="1"/>
</dbReference>